<name>A0ABY4HUJ6_CHIFI</name>
<sequence>MIFCFLLLRNESADAQCSQWGVSATAQTSTCAANGGITATLTGNGAASLTNILYSLEPLATGGYGVPQSLSPVFGNVPGGSYRVVVQAVCNGVSVSASTEITVSSTYVPMNVSTEEERMAFGTCNTGQGRITFSGGNAPYTITITRKPAEYTGRTAFVTSAATFVLDSLKPGAYTLTVSDACAATAPTQSLTVSAITSLATTDVGLTIEPVPSDCRKLRIKDIGTYLPAFHKYFYEGTPLQMSCTVGGVSTEYLPLMSDPGYLTLPAGTTISDFRGAPLQINFKSPCNEIITATLPLPSTRITPEIENNCSTDFNLRYSLNGANMVCYPLYLSLKNSNNSSYRYDTVAFNKESTLSDTINHLVFGDYEVIITGADGKLVSQYYFSANAPAGESPYFLTAEEGPSASLGKEGIALIAVHKTSLFSAGTRIEVISPADKAFTYIVDYNNSPIAYPLKNGELETFGVGNYLIRVTDNCGAYEIPITIEENDVFRYSWSYTSMQTCTGLSVIPTGHAYYKGQDLPTYYQIVGGPAGSGNPIVPAGSNLLLSIPGAYRVAVSAYEGAAVDFGPNGKDVRFDNPPLAVDVENSLGWVCPRQPDNSGTIKAFARNGSTAQSGAYTFKLAEAGKGATGPYLAVNNTGYFSSAASGNAYSLIANQLYDIRVEDDCGASAVQSLKITDFATAQVVSSDKPQYCLGETVRLRTINLPTTAKRAYWTGPDNFHAQSAVNELLIPDFKAEMAGVYRVAITSDMCSDSIIGTVTIGAAPYLAVCYSAITDTSVNPYVYGLLGSWRPMRSYTYYGSRAESDPDKPTDIRNDGAFASFDAFWQVKDGKWAAQKQQAWVWNAESTIFNAKGFELENKDPLGRYNSGLYGYGDAIPVAVVQNSHYQEAAFEGFEDYFFADAGCQDACPAGRRFDFTPYMSRIDSTQRHTGRYSIRVAPGDTVGVISTVMDTADTLGTPSFNETTFTCNNIPTTVLKSVRADSEVLLPSFALLSGKKVLFSAWVKEVQDCQCSSYESNQVSLAVTLGDGNSVVLKIKPAGAIIDGWQRYEQVIDVPAGSSKFSVVLLATGSTTVFYDDIRIHPYNANMKSFIYDARNLRMMAELDENNYATFFEYDDDATLTRVKKETERGVKTIKETRSALIKE</sequence>
<dbReference type="Proteomes" id="UP000830198">
    <property type="component" value="Chromosome"/>
</dbReference>
<dbReference type="RefSeq" id="WP_247809840.1">
    <property type="nucleotide sequence ID" value="NZ_CP095855.1"/>
</dbReference>
<organism evidence="1 2">
    <name type="scientific">Chitinophaga filiformis</name>
    <name type="common">Myxococcus filiformis</name>
    <name type="synonym">Flexibacter filiformis</name>
    <dbReference type="NCBI Taxonomy" id="104663"/>
    <lineage>
        <taxon>Bacteria</taxon>
        <taxon>Pseudomonadati</taxon>
        <taxon>Bacteroidota</taxon>
        <taxon>Chitinophagia</taxon>
        <taxon>Chitinophagales</taxon>
        <taxon>Chitinophagaceae</taxon>
        <taxon>Chitinophaga</taxon>
    </lineage>
</organism>
<evidence type="ECO:0000313" key="1">
    <source>
        <dbReference type="EMBL" id="UPK67461.1"/>
    </source>
</evidence>
<dbReference type="Gene3D" id="2.60.120.260">
    <property type="entry name" value="Galactose-binding domain-like"/>
    <property type="match status" value="1"/>
</dbReference>
<protein>
    <recommendedName>
        <fullName evidence="3">SprB repeat-containing protein</fullName>
    </recommendedName>
</protein>
<evidence type="ECO:0008006" key="3">
    <source>
        <dbReference type="Google" id="ProtNLM"/>
    </source>
</evidence>
<evidence type="ECO:0000313" key="2">
    <source>
        <dbReference type="Proteomes" id="UP000830198"/>
    </source>
</evidence>
<gene>
    <name evidence="1" type="ORF">MYF79_21185</name>
</gene>
<reference evidence="1 2" key="1">
    <citation type="submission" date="2022-04" db="EMBL/GenBank/DDBJ databases">
        <title>The arsenic-methylating capacity of Chitinophaga filiformis YT5 during chitin decomposition.</title>
        <authorList>
            <person name="Chen G."/>
            <person name="Liang Y."/>
        </authorList>
    </citation>
    <scope>NUCLEOTIDE SEQUENCE [LARGE SCALE GENOMIC DNA]</scope>
    <source>
        <strain evidence="1 2">YT5</strain>
    </source>
</reference>
<keyword evidence="2" id="KW-1185">Reference proteome</keyword>
<accession>A0ABY4HUJ6</accession>
<dbReference type="EMBL" id="CP095855">
    <property type="protein sequence ID" value="UPK67461.1"/>
    <property type="molecule type" value="Genomic_DNA"/>
</dbReference>
<proteinExistence type="predicted"/>